<evidence type="ECO:0000259" key="3">
    <source>
        <dbReference type="Pfam" id="PF22807"/>
    </source>
</evidence>
<dbReference type="OrthoDB" id="507128at2759"/>
<name>A0A1L7X7S4_9HELO</name>
<proteinExistence type="predicted"/>
<sequence length="466" mass="49058">MKFSISLVNAALGAVFFKTVSAATCNLKPSYATPLTADGWQAQLVATSLSKPRGIVFDTSGNLLVVQAGSGIVHLAFDDGGSTCLDVSKKTSLINAPTLNHGIALSNDGKILYASSSEAVFSWSYDASAVTVSYTNQTLVTGMTNDDHTTRTLLMSQKEPSILVVSRGSTSNIDTEAEFLSSGHSQIKAFDLNNVSSSAPYDFNTQGRLLGWGLRNSVGVAEEPTIGGIYSVENSADEIDRAGVDIHQNNPGEEMNYHGFLNASTENQGGNYGYPLCFAVWNTNIPDLGTLKVGDQFALDQNATSNDTTCQTKRVSPRLTFQAHMAPLDMKFLPNGTEAYISFHGSWDRTNPIGYKVSSLLFSSGSPTAPSDSTNSTTDIFANADNSACPDNCFRPVGLAVDGEERLWVSSDATGELYVLARTSTGTATSSGATPSATKKSSAGRVGASGALVAVLLGAVLVVVML</sequence>
<evidence type="ECO:0000256" key="2">
    <source>
        <dbReference type="SAM" id="SignalP"/>
    </source>
</evidence>
<dbReference type="Gene3D" id="2.120.10.30">
    <property type="entry name" value="TolB, C-terminal domain"/>
    <property type="match status" value="1"/>
</dbReference>
<keyword evidence="5" id="KW-1185">Reference proteome</keyword>
<dbReference type="Pfam" id="PF22807">
    <property type="entry name" value="TrAA12"/>
    <property type="match status" value="1"/>
</dbReference>
<dbReference type="EMBL" id="FJOG01000017">
    <property type="protein sequence ID" value="CZR61068.1"/>
    <property type="molecule type" value="Genomic_DNA"/>
</dbReference>
<dbReference type="Proteomes" id="UP000184330">
    <property type="component" value="Unassembled WGS sequence"/>
</dbReference>
<feature type="domain" description="Pyrroloquinoline quinone-dependent pyranose dehydrogenase beta-propeller" evidence="3">
    <location>
        <begin position="36"/>
        <end position="422"/>
    </location>
</feature>
<protein>
    <submittedName>
        <fullName evidence="4">Related to L-sorbosone dehydrogenase</fullName>
    </submittedName>
</protein>
<dbReference type="InterPro" id="IPR054539">
    <property type="entry name" value="Beta-prop_PDH"/>
</dbReference>
<feature type="chain" id="PRO_5013132156" evidence="2">
    <location>
        <begin position="23"/>
        <end position="466"/>
    </location>
</feature>
<keyword evidence="1" id="KW-0472">Membrane</keyword>
<keyword evidence="1" id="KW-1133">Transmembrane helix</keyword>
<evidence type="ECO:0000256" key="1">
    <source>
        <dbReference type="SAM" id="Phobius"/>
    </source>
</evidence>
<evidence type="ECO:0000313" key="4">
    <source>
        <dbReference type="EMBL" id="CZR61068.1"/>
    </source>
</evidence>
<gene>
    <name evidence="4" type="ORF">PAC_10964</name>
</gene>
<dbReference type="STRING" id="576137.A0A1L7X7S4"/>
<keyword evidence="1" id="KW-0812">Transmembrane</keyword>
<feature type="transmembrane region" description="Helical" evidence="1">
    <location>
        <begin position="446"/>
        <end position="465"/>
    </location>
</feature>
<dbReference type="SUPFAM" id="SSF50952">
    <property type="entry name" value="Soluble quinoprotein glucose dehydrogenase"/>
    <property type="match status" value="1"/>
</dbReference>
<accession>A0A1L7X7S4</accession>
<dbReference type="InterPro" id="IPR011042">
    <property type="entry name" value="6-blade_b-propeller_TolB-like"/>
</dbReference>
<dbReference type="InterPro" id="IPR011041">
    <property type="entry name" value="Quinoprot_gluc/sorb_DH_b-prop"/>
</dbReference>
<feature type="signal peptide" evidence="2">
    <location>
        <begin position="1"/>
        <end position="22"/>
    </location>
</feature>
<keyword evidence="2" id="KW-0732">Signal</keyword>
<reference evidence="4 5" key="1">
    <citation type="submission" date="2016-03" db="EMBL/GenBank/DDBJ databases">
        <authorList>
            <person name="Ploux O."/>
        </authorList>
    </citation>
    <scope>NUCLEOTIDE SEQUENCE [LARGE SCALE GENOMIC DNA]</scope>
    <source>
        <strain evidence="4 5">UAMH 11012</strain>
    </source>
</reference>
<organism evidence="4 5">
    <name type="scientific">Phialocephala subalpina</name>
    <dbReference type="NCBI Taxonomy" id="576137"/>
    <lineage>
        <taxon>Eukaryota</taxon>
        <taxon>Fungi</taxon>
        <taxon>Dikarya</taxon>
        <taxon>Ascomycota</taxon>
        <taxon>Pezizomycotina</taxon>
        <taxon>Leotiomycetes</taxon>
        <taxon>Helotiales</taxon>
        <taxon>Mollisiaceae</taxon>
        <taxon>Phialocephala</taxon>
        <taxon>Phialocephala fortinii species complex</taxon>
    </lineage>
</organism>
<dbReference type="AlphaFoldDB" id="A0A1L7X7S4"/>
<evidence type="ECO:0000313" key="5">
    <source>
        <dbReference type="Proteomes" id="UP000184330"/>
    </source>
</evidence>